<sequence>MAGPIWILKKKREEERKRKKRRKRRWRKKRRKCTRDEGGRRRVASGSRMSSDKQQRGDTHKELRGGEGGKDREVAMVKPCLTPHRVVTTITASSSPLALLHLLGFLFLFLLPYLSSSFSTSFLLPSSPLSLGLNQGLQFHVSVLSQRRRGTFPASIKRGDAKPVTIRGVEIEGRAYASLGSNSPTASKGEPSHARVFLAPPSSLARFLSPARGHRLRNAHVGSEEVADSGKQMGAGLPPPTASLFVEPSPHIYFVKQTIWDPSMARALLVYCFTRHTRRQTSAFARLSGPTSSKPSTHVSSFVSAALIHVWALDTRHTAAADPAASASSPHSSPAVRRAWSTAHVAPPPPGRQRRTWQEATWAEMEATRASVRLVANRASWMGLCWTDLGAAPRPDELRGVLAEGDLRLRRLDQRNPGGERMQDGEGEEEDKEKTNLSSHRLKKLRDWFVSLYRPVRNEKCHGSVGPDDATPHVKKTFLGSGSVSTKTEEAGGRERPSKEGRPFVGGAVKYRQELPPSHPDAMRHEGSVSPWGLLLLRLLGMQLVRAETAITAVPIERLDRYMRDIEISEAHLPPGPTVASNTMGPSRAWWVGGDAAKGIVVAAARGKSEAEMAAVGCGGLVVFGPHNARFVNNVRGLLA</sequence>
<feature type="compositionally biased region" description="Basic and acidic residues" evidence="1">
    <location>
        <begin position="50"/>
        <end position="74"/>
    </location>
</feature>
<reference evidence="3" key="1">
    <citation type="submission" date="2022-05" db="EMBL/GenBank/DDBJ databases">
        <title>The Musa troglodytarum L. genome provides insights into the mechanism of non-climacteric behaviour and enrichment of carotenoids.</title>
        <authorList>
            <person name="Wang J."/>
        </authorList>
    </citation>
    <scope>NUCLEOTIDE SEQUENCE</scope>
    <source>
        <tissue evidence="3">Leaf</tissue>
    </source>
</reference>
<protein>
    <submittedName>
        <fullName evidence="3">Uncharacterized protein</fullName>
    </submittedName>
</protein>
<keyword evidence="4" id="KW-1185">Reference proteome</keyword>
<feature type="region of interest" description="Disordered" evidence="1">
    <location>
        <begin position="1"/>
        <end position="74"/>
    </location>
</feature>
<feature type="region of interest" description="Disordered" evidence="1">
    <location>
        <begin position="322"/>
        <end position="354"/>
    </location>
</feature>
<feature type="transmembrane region" description="Helical" evidence="2">
    <location>
        <begin position="97"/>
        <end position="115"/>
    </location>
</feature>
<keyword evidence="2" id="KW-0472">Membrane</keyword>
<feature type="compositionally biased region" description="Low complexity" evidence="1">
    <location>
        <begin position="322"/>
        <end position="335"/>
    </location>
</feature>
<feature type="compositionally biased region" description="Basic residues" evidence="1">
    <location>
        <begin position="17"/>
        <end position="33"/>
    </location>
</feature>
<feature type="region of interest" description="Disordered" evidence="1">
    <location>
        <begin position="463"/>
        <end position="504"/>
    </location>
</feature>
<proteinExistence type="predicted"/>
<evidence type="ECO:0000313" key="4">
    <source>
        <dbReference type="Proteomes" id="UP001055439"/>
    </source>
</evidence>
<keyword evidence="2" id="KW-0812">Transmembrane</keyword>
<evidence type="ECO:0000256" key="2">
    <source>
        <dbReference type="SAM" id="Phobius"/>
    </source>
</evidence>
<accession>A0A9E7F1X0</accession>
<dbReference type="AlphaFoldDB" id="A0A9E7F1X0"/>
<evidence type="ECO:0000313" key="3">
    <source>
        <dbReference type="EMBL" id="URD88255.1"/>
    </source>
</evidence>
<organism evidence="3 4">
    <name type="scientific">Musa troglodytarum</name>
    <name type="common">fe'i banana</name>
    <dbReference type="NCBI Taxonomy" id="320322"/>
    <lineage>
        <taxon>Eukaryota</taxon>
        <taxon>Viridiplantae</taxon>
        <taxon>Streptophyta</taxon>
        <taxon>Embryophyta</taxon>
        <taxon>Tracheophyta</taxon>
        <taxon>Spermatophyta</taxon>
        <taxon>Magnoliopsida</taxon>
        <taxon>Liliopsida</taxon>
        <taxon>Zingiberales</taxon>
        <taxon>Musaceae</taxon>
        <taxon>Musa</taxon>
    </lineage>
</organism>
<feature type="compositionally biased region" description="Basic and acidic residues" evidence="1">
    <location>
        <begin position="487"/>
        <end position="502"/>
    </location>
</feature>
<gene>
    <name evidence="3" type="ORF">MUK42_25750</name>
</gene>
<dbReference type="EMBL" id="CP097504">
    <property type="protein sequence ID" value="URD88255.1"/>
    <property type="molecule type" value="Genomic_DNA"/>
</dbReference>
<name>A0A9E7F1X0_9LILI</name>
<evidence type="ECO:0000256" key="1">
    <source>
        <dbReference type="SAM" id="MobiDB-lite"/>
    </source>
</evidence>
<keyword evidence="2" id="KW-1133">Transmembrane helix</keyword>
<feature type="region of interest" description="Disordered" evidence="1">
    <location>
        <begin position="410"/>
        <end position="438"/>
    </location>
</feature>
<dbReference type="Proteomes" id="UP001055439">
    <property type="component" value="Chromosome 2"/>
</dbReference>